<organism evidence="3 4">
    <name type="scientific">Schizophyllum amplum</name>
    <dbReference type="NCBI Taxonomy" id="97359"/>
    <lineage>
        <taxon>Eukaryota</taxon>
        <taxon>Fungi</taxon>
        <taxon>Dikarya</taxon>
        <taxon>Basidiomycota</taxon>
        <taxon>Agaricomycotina</taxon>
        <taxon>Agaricomycetes</taxon>
        <taxon>Agaricomycetidae</taxon>
        <taxon>Agaricales</taxon>
        <taxon>Schizophyllaceae</taxon>
        <taxon>Schizophyllum</taxon>
    </lineage>
</organism>
<dbReference type="Proteomes" id="UP000320762">
    <property type="component" value="Unassembled WGS sequence"/>
</dbReference>
<name>A0A550CJS6_9AGAR</name>
<dbReference type="OrthoDB" id="10633261at2759"/>
<dbReference type="AlphaFoldDB" id="A0A550CJS6"/>
<evidence type="ECO:0000256" key="2">
    <source>
        <dbReference type="SAM" id="Phobius"/>
    </source>
</evidence>
<keyword evidence="4" id="KW-1185">Reference proteome</keyword>
<protein>
    <submittedName>
        <fullName evidence="3">Uncharacterized protein</fullName>
    </submittedName>
</protein>
<accession>A0A550CJS6</accession>
<keyword evidence="2" id="KW-1133">Transmembrane helix</keyword>
<gene>
    <name evidence="3" type="ORF">BD626DRAFT_240055</name>
</gene>
<dbReference type="EMBL" id="VDMD01000006">
    <property type="protein sequence ID" value="TRM65060.1"/>
    <property type="molecule type" value="Genomic_DNA"/>
</dbReference>
<feature type="transmembrane region" description="Helical" evidence="2">
    <location>
        <begin position="431"/>
        <end position="455"/>
    </location>
</feature>
<evidence type="ECO:0000313" key="4">
    <source>
        <dbReference type="Proteomes" id="UP000320762"/>
    </source>
</evidence>
<feature type="transmembrane region" description="Helical" evidence="2">
    <location>
        <begin position="475"/>
        <end position="499"/>
    </location>
</feature>
<evidence type="ECO:0000313" key="3">
    <source>
        <dbReference type="EMBL" id="TRM65060.1"/>
    </source>
</evidence>
<comment type="caution">
    <text evidence="3">The sequence shown here is derived from an EMBL/GenBank/DDBJ whole genome shotgun (WGS) entry which is preliminary data.</text>
</comment>
<proteinExistence type="predicted"/>
<feature type="compositionally biased region" description="Polar residues" evidence="1">
    <location>
        <begin position="96"/>
        <end position="114"/>
    </location>
</feature>
<reference evidence="3 4" key="1">
    <citation type="journal article" date="2019" name="New Phytol.">
        <title>Comparative genomics reveals unique wood-decay strategies and fruiting body development in the Schizophyllaceae.</title>
        <authorList>
            <person name="Almasi E."/>
            <person name="Sahu N."/>
            <person name="Krizsan K."/>
            <person name="Balint B."/>
            <person name="Kovacs G.M."/>
            <person name="Kiss B."/>
            <person name="Cseklye J."/>
            <person name="Drula E."/>
            <person name="Henrissat B."/>
            <person name="Nagy I."/>
            <person name="Chovatia M."/>
            <person name="Adam C."/>
            <person name="LaButti K."/>
            <person name="Lipzen A."/>
            <person name="Riley R."/>
            <person name="Grigoriev I.V."/>
            <person name="Nagy L.G."/>
        </authorList>
    </citation>
    <scope>NUCLEOTIDE SEQUENCE [LARGE SCALE GENOMIC DNA]</scope>
    <source>
        <strain evidence="3 4">NL-1724</strain>
    </source>
</reference>
<sequence>MSSRSECAGRSSWIPEVILLFASERCYHVIVRSSISGENFSPSSRSLVLCTRKGRPLWTRKCPTGASEMRFVHSTGADATRVCCHTLDDTSAVRSTYNDPSLANERAVSSSAMSERQPCDMGDGEVAPPRPRHSDEDKLDALDSEVTKRSELVNEIHKHLYGSNIASYSAAAVPAYVAYTLATRGRSALSLPELIDSSFLFGLMPGILSSYLETAYLCAARNFEELEQYAVQLKNDAFRRSLYNHWSHGFNLGVAFILLKRPVLPSGPRMDRSDRWVRIMCIPLVGGSLGANVYYAKRSAAQLGIGRQFGPPVPPKVHVPKGPLADKPLSEQIDRIRDYMSIQLRYGTIFAFTSSLIGLPSCIPFIWLESYLMHNRGWSILLLKPYVQHAAFWAGYGLLIGAPAMHSALVDQHAQTRRLARVHAHPIFKLWSQYIGYGAAAGSAMVPFLVIKHAPASFKRDFMRQGKFLYSPRNVMTLGGAGMALGGGLGSLVFIARYVDVR</sequence>
<keyword evidence="2" id="KW-0812">Transmembrane</keyword>
<evidence type="ECO:0000256" key="1">
    <source>
        <dbReference type="SAM" id="MobiDB-lite"/>
    </source>
</evidence>
<feature type="transmembrane region" description="Helical" evidence="2">
    <location>
        <begin position="276"/>
        <end position="295"/>
    </location>
</feature>
<feature type="transmembrane region" description="Helical" evidence="2">
    <location>
        <begin position="387"/>
        <end position="410"/>
    </location>
</feature>
<feature type="region of interest" description="Disordered" evidence="1">
    <location>
        <begin position="96"/>
        <end position="138"/>
    </location>
</feature>
<keyword evidence="2" id="KW-0472">Membrane</keyword>
<feature type="transmembrane region" description="Helical" evidence="2">
    <location>
        <begin position="344"/>
        <end position="367"/>
    </location>
</feature>